<evidence type="ECO:0000313" key="1">
    <source>
        <dbReference type="EMBL" id="MPC71374.1"/>
    </source>
</evidence>
<evidence type="ECO:0000313" key="2">
    <source>
        <dbReference type="Proteomes" id="UP000324222"/>
    </source>
</evidence>
<dbReference type="EMBL" id="VSRR010032767">
    <property type="protein sequence ID" value="MPC71374.1"/>
    <property type="molecule type" value="Genomic_DNA"/>
</dbReference>
<name>A0A5B7HSC7_PORTR</name>
<comment type="caution">
    <text evidence="1">The sequence shown here is derived from an EMBL/GenBank/DDBJ whole genome shotgun (WGS) entry which is preliminary data.</text>
</comment>
<accession>A0A5B7HSC7</accession>
<keyword evidence="2" id="KW-1185">Reference proteome</keyword>
<dbReference type="Proteomes" id="UP000324222">
    <property type="component" value="Unassembled WGS sequence"/>
</dbReference>
<organism evidence="1 2">
    <name type="scientific">Portunus trituberculatus</name>
    <name type="common">Swimming crab</name>
    <name type="synonym">Neptunus trituberculatus</name>
    <dbReference type="NCBI Taxonomy" id="210409"/>
    <lineage>
        <taxon>Eukaryota</taxon>
        <taxon>Metazoa</taxon>
        <taxon>Ecdysozoa</taxon>
        <taxon>Arthropoda</taxon>
        <taxon>Crustacea</taxon>
        <taxon>Multicrustacea</taxon>
        <taxon>Malacostraca</taxon>
        <taxon>Eumalacostraca</taxon>
        <taxon>Eucarida</taxon>
        <taxon>Decapoda</taxon>
        <taxon>Pleocyemata</taxon>
        <taxon>Brachyura</taxon>
        <taxon>Eubrachyura</taxon>
        <taxon>Portunoidea</taxon>
        <taxon>Portunidae</taxon>
        <taxon>Portuninae</taxon>
        <taxon>Portunus</taxon>
    </lineage>
</organism>
<protein>
    <submittedName>
        <fullName evidence="1">Uncharacterized protein</fullName>
    </submittedName>
</protein>
<proteinExistence type="predicted"/>
<gene>
    <name evidence="1" type="ORF">E2C01_065652</name>
</gene>
<reference evidence="1 2" key="1">
    <citation type="submission" date="2019-05" db="EMBL/GenBank/DDBJ databases">
        <title>Another draft genome of Portunus trituberculatus and its Hox gene families provides insights of decapod evolution.</title>
        <authorList>
            <person name="Jeong J.-H."/>
            <person name="Song I."/>
            <person name="Kim S."/>
            <person name="Choi T."/>
            <person name="Kim D."/>
            <person name="Ryu S."/>
            <person name="Kim W."/>
        </authorList>
    </citation>
    <scope>NUCLEOTIDE SEQUENCE [LARGE SCALE GENOMIC DNA]</scope>
    <source>
        <tissue evidence="1">Muscle</tissue>
    </source>
</reference>
<sequence>MKSVIGCQGHVMPGGDADWTGDQLRGEGKPAMRRVWSEHGKRAVVTVCIVFCKLN</sequence>
<dbReference type="AlphaFoldDB" id="A0A5B7HSC7"/>